<reference evidence="3" key="1">
    <citation type="submission" date="2021-01" db="EMBL/GenBank/DDBJ databases">
        <authorList>
            <person name="Corre E."/>
            <person name="Pelletier E."/>
            <person name="Niang G."/>
            <person name="Scheremetjew M."/>
            <person name="Finn R."/>
            <person name="Kale V."/>
            <person name="Holt S."/>
            <person name="Cochrane G."/>
            <person name="Meng A."/>
            <person name="Brown T."/>
            <person name="Cohen L."/>
        </authorList>
    </citation>
    <scope>NUCLEOTIDE SEQUENCE</scope>
    <source>
        <strain evidence="3">RCC3387</strain>
    </source>
</reference>
<keyword evidence="1" id="KW-0812">Transmembrane</keyword>
<evidence type="ECO:0000256" key="1">
    <source>
        <dbReference type="SAM" id="Phobius"/>
    </source>
</evidence>
<keyword evidence="2" id="KW-0732">Signal</keyword>
<organism evidence="3">
    <name type="scientific">Zooxanthella nutricula</name>
    <dbReference type="NCBI Taxonomy" id="1333877"/>
    <lineage>
        <taxon>Eukaryota</taxon>
        <taxon>Sar</taxon>
        <taxon>Alveolata</taxon>
        <taxon>Dinophyceae</taxon>
        <taxon>Peridiniales</taxon>
        <taxon>Peridiniales incertae sedis</taxon>
        <taxon>Zooxanthella</taxon>
    </lineage>
</organism>
<feature type="chain" id="PRO_5030160614" evidence="2">
    <location>
        <begin position="23"/>
        <end position="170"/>
    </location>
</feature>
<proteinExistence type="predicted"/>
<gene>
    <name evidence="3" type="ORF">BRAN1462_LOCUS8702</name>
</gene>
<keyword evidence="1" id="KW-0472">Membrane</keyword>
<feature type="transmembrane region" description="Helical" evidence="1">
    <location>
        <begin position="81"/>
        <end position="102"/>
    </location>
</feature>
<evidence type="ECO:0000313" key="3">
    <source>
        <dbReference type="EMBL" id="CAD9518185.1"/>
    </source>
</evidence>
<protein>
    <submittedName>
        <fullName evidence="3">Uncharacterized protein</fullName>
    </submittedName>
</protein>
<feature type="transmembrane region" description="Helical" evidence="1">
    <location>
        <begin position="140"/>
        <end position="164"/>
    </location>
</feature>
<feature type="transmembrane region" description="Helical" evidence="1">
    <location>
        <begin position="114"/>
        <end position="134"/>
    </location>
</feature>
<keyword evidence="1" id="KW-1133">Transmembrane helix</keyword>
<feature type="signal peptide" evidence="2">
    <location>
        <begin position="1"/>
        <end position="22"/>
    </location>
</feature>
<sequence length="170" mass="17190">MARSHAHPRAAITALVVVSGLASLRMQAFVGGPAPRLRAMASKRRRHEQREVEVSRQFFGGEPVTTTPPPPPPVDEDQLRVGAGLAVLVAGGVYARSAGLVGPAKAGLSAKAALAAKAGLGGTVVAGLAFGTGMPPPVQGVLILSVTVILVLLASAVVIGRGLVETIDDL</sequence>
<name>A0A6U9FH65_9DINO</name>
<accession>A0A6U9FH65</accession>
<dbReference type="AlphaFoldDB" id="A0A6U9FH65"/>
<dbReference type="EMBL" id="HBGW01013650">
    <property type="protein sequence ID" value="CAD9518185.1"/>
    <property type="molecule type" value="Transcribed_RNA"/>
</dbReference>
<evidence type="ECO:0000256" key="2">
    <source>
        <dbReference type="SAM" id="SignalP"/>
    </source>
</evidence>